<reference evidence="1" key="1">
    <citation type="submission" date="2014-11" db="EMBL/GenBank/DDBJ databases">
        <authorList>
            <person name="Amaro Gonzalez C."/>
        </authorList>
    </citation>
    <scope>NUCLEOTIDE SEQUENCE</scope>
</reference>
<dbReference type="EMBL" id="GBXM01012297">
    <property type="protein sequence ID" value="JAH96280.1"/>
    <property type="molecule type" value="Transcribed_RNA"/>
</dbReference>
<dbReference type="AlphaFoldDB" id="A0A0E9X342"/>
<reference evidence="1" key="2">
    <citation type="journal article" date="2015" name="Fish Shellfish Immunol.">
        <title>Early steps in the European eel (Anguilla anguilla)-Vibrio vulnificus interaction in the gills: Role of the RtxA13 toxin.</title>
        <authorList>
            <person name="Callol A."/>
            <person name="Pajuelo D."/>
            <person name="Ebbesson L."/>
            <person name="Teles M."/>
            <person name="MacKenzie S."/>
            <person name="Amaro C."/>
        </authorList>
    </citation>
    <scope>NUCLEOTIDE SEQUENCE</scope>
</reference>
<sequence>MTGPHFKLHPISDTKSELNVQATCLFRKDKTINGRKELKLVVHSGYCKDCYKYEKRTLFKHLKST</sequence>
<proteinExistence type="predicted"/>
<protein>
    <submittedName>
        <fullName evidence="1">Uncharacterized protein</fullName>
    </submittedName>
</protein>
<accession>A0A0E9X342</accession>
<name>A0A0E9X342_ANGAN</name>
<organism evidence="1">
    <name type="scientific">Anguilla anguilla</name>
    <name type="common">European freshwater eel</name>
    <name type="synonym">Muraena anguilla</name>
    <dbReference type="NCBI Taxonomy" id="7936"/>
    <lineage>
        <taxon>Eukaryota</taxon>
        <taxon>Metazoa</taxon>
        <taxon>Chordata</taxon>
        <taxon>Craniata</taxon>
        <taxon>Vertebrata</taxon>
        <taxon>Euteleostomi</taxon>
        <taxon>Actinopterygii</taxon>
        <taxon>Neopterygii</taxon>
        <taxon>Teleostei</taxon>
        <taxon>Anguilliformes</taxon>
        <taxon>Anguillidae</taxon>
        <taxon>Anguilla</taxon>
    </lineage>
</organism>
<evidence type="ECO:0000313" key="1">
    <source>
        <dbReference type="EMBL" id="JAH96280.1"/>
    </source>
</evidence>